<comment type="caution">
    <text evidence="1">The sequence shown here is derived from an EMBL/GenBank/DDBJ whole genome shotgun (WGS) entry which is preliminary data.</text>
</comment>
<sequence length="209" mass="23543">MGIASYRVFRKGRDEGINVKPALTAYAVQLFFNAVWTSLFFRFQSRFIALIDITIVIGTVILTIVLFEQVDDKAAQLMLPYLFWIVISGYLNKAVWRLNQGRAYIDVRKLKKNKKVAKKVVETSEEESEAESASESESEAESEAESESEVESEVEVKPKAKAKKTKVETESEPESESESEKETVLKKRSANKKGRGKFKCGNCGVDLEV</sequence>
<dbReference type="EMBL" id="QTSX02002917">
    <property type="protein sequence ID" value="KAJ9073288.1"/>
    <property type="molecule type" value="Genomic_DNA"/>
</dbReference>
<protein>
    <submittedName>
        <fullName evidence="1">Uncharacterized protein</fullName>
    </submittedName>
</protein>
<evidence type="ECO:0000313" key="2">
    <source>
        <dbReference type="Proteomes" id="UP001165960"/>
    </source>
</evidence>
<keyword evidence="2" id="KW-1185">Reference proteome</keyword>
<accession>A0ACC2TF90</accession>
<gene>
    <name evidence="1" type="ORF">DSO57_1018004</name>
</gene>
<organism evidence="1 2">
    <name type="scientific">Entomophthora muscae</name>
    <dbReference type="NCBI Taxonomy" id="34485"/>
    <lineage>
        <taxon>Eukaryota</taxon>
        <taxon>Fungi</taxon>
        <taxon>Fungi incertae sedis</taxon>
        <taxon>Zoopagomycota</taxon>
        <taxon>Entomophthoromycotina</taxon>
        <taxon>Entomophthoromycetes</taxon>
        <taxon>Entomophthorales</taxon>
        <taxon>Entomophthoraceae</taxon>
        <taxon>Entomophthora</taxon>
    </lineage>
</organism>
<name>A0ACC2TF90_9FUNG</name>
<evidence type="ECO:0000313" key="1">
    <source>
        <dbReference type="EMBL" id="KAJ9073288.1"/>
    </source>
</evidence>
<proteinExistence type="predicted"/>
<dbReference type="Proteomes" id="UP001165960">
    <property type="component" value="Unassembled WGS sequence"/>
</dbReference>
<reference evidence="1" key="1">
    <citation type="submission" date="2022-04" db="EMBL/GenBank/DDBJ databases">
        <title>Genome of the entomopathogenic fungus Entomophthora muscae.</title>
        <authorList>
            <person name="Elya C."/>
            <person name="Lovett B.R."/>
            <person name="Lee E."/>
            <person name="Macias A.M."/>
            <person name="Hajek A.E."/>
            <person name="De Bivort B.L."/>
            <person name="Kasson M.T."/>
            <person name="De Fine Licht H.H."/>
            <person name="Stajich J.E."/>
        </authorList>
    </citation>
    <scope>NUCLEOTIDE SEQUENCE</scope>
    <source>
        <strain evidence="1">Berkeley</strain>
    </source>
</reference>